<evidence type="ECO:0000313" key="12">
    <source>
        <dbReference type="Proteomes" id="UP000253370"/>
    </source>
</evidence>
<evidence type="ECO:0000256" key="8">
    <source>
        <dbReference type="ARBA" id="ARBA00038436"/>
    </source>
</evidence>
<dbReference type="InterPro" id="IPR055348">
    <property type="entry name" value="DctQ"/>
</dbReference>
<keyword evidence="12" id="KW-1185">Reference proteome</keyword>
<dbReference type="OrthoDB" id="8030921at2"/>
<dbReference type="PANTHER" id="PTHR35011">
    <property type="entry name" value="2,3-DIKETO-L-GULONATE TRAP TRANSPORTER SMALL PERMEASE PROTEIN YIAM"/>
    <property type="match status" value="1"/>
</dbReference>
<comment type="subunit">
    <text evidence="9">The complex comprises the extracytoplasmic solute receptor protein and the two transmembrane proteins.</text>
</comment>
<evidence type="ECO:0000256" key="7">
    <source>
        <dbReference type="ARBA" id="ARBA00023136"/>
    </source>
</evidence>
<evidence type="ECO:0000256" key="3">
    <source>
        <dbReference type="ARBA" id="ARBA00022475"/>
    </source>
</evidence>
<keyword evidence="4 9" id="KW-0997">Cell inner membrane</keyword>
<comment type="caution">
    <text evidence="11">The sequence shown here is derived from an EMBL/GenBank/DDBJ whole genome shotgun (WGS) entry which is preliminary data.</text>
</comment>
<dbReference type="GO" id="GO:0022857">
    <property type="term" value="F:transmembrane transporter activity"/>
    <property type="evidence" value="ECO:0007669"/>
    <property type="project" value="UniProtKB-UniRule"/>
</dbReference>
<comment type="subcellular location">
    <subcellularLocation>
        <location evidence="1 9">Cell inner membrane</location>
        <topology evidence="1 9">Multi-pass membrane protein</topology>
    </subcellularLocation>
</comment>
<keyword evidence="5 9" id="KW-0812">Transmembrane</keyword>
<name>A0A365UAA5_9RHOB</name>
<comment type="similarity">
    <text evidence="8 9">Belongs to the TRAP transporter small permease family.</text>
</comment>
<evidence type="ECO:0000256" key="2">
    <source>
        <dbReference type="ARBA" id="ARBA00022448"/>
    </source>
</evidence>
<dbReference type="Pfam" id="PF04290">
    <property type="entry name" value="DctQ"/>
    <property type="match status" value="1"/>
</dbReference>
<feature type="transmembrane region" description="Helical" evidence="9">
    <location>
        <begin position="88"/>
        <end position="112"/>
    </location>
</feature>
<gene>
    <name evidence="11" type="ORF">DRV85_08895</name>
</gene>
<organism evidence="11 12">
    <name type="scientific">Rhodosalinus halophilus</name>
    <dbReference type="NCBI Taxonomy" id="2259333"/>
    <lineage>
        <taxon>Bacteria</taxon>
        <taxon>Pseudomonadati</taxon>
        <taxon>Pseudomonadota</taxon>
        <taxon>Alphaproteobacteria</taxon>
        <taxon>Rhodobacterales</taxon>
        <taxon>Paracoccaceae</taxon>
        <taxon>Rhodosalinus</taxon>
    </lineage>
</organism>
<keyword evidence="7 9" id="KW-0472">Membrane</keyword>
<evidence type="ECO:0000259" key="10">
    <source>
        <dbReference type="Pfam" id="PF04290"/>
    </source>
</evidence>
<keyword evidence="3" id="KW-1003">Cell membrane</keyword>
<dbReference type="AlphaFoldDB" id="A0A365UAA5"/>
<feature type="transmembrane region" description="Helical" evidence="9">
    <location>
        <begin position="132"/>
        <end position="150"/>
    </location>
</feature>
<sequence length="166" mass="17884">MSVALRLYDRLIEGLAVLAAASFVFVTVAIVTDVTLRNLGITSLIWVSAVVEYCMLFAAMAAGPWLIRIGGHVAVTSFVDMLPGSLRRAVGLSVMLVSVVILVWLSWRAAVIGLEEARFGSIDMRSIDIPGWLPYALLSGGFVLMAAEILRQIGRGARDLGSRAQH</sequence>
<dbReference type="InterPro" id="IPR007387">
    <property type="entry name" value="TRAP_DctQ"/>
</dbReference>
<comment type="function">
    <text evidence="9">Part of the tripartite ATP-independent periplasmic (TRAP) transport system.</text>
</comment>
<dbReference type="GO" id="GO:0005886">
    <property type="term" value="C:plasma membrane"/>
    <property type="evidence" value="ECO:0007669"/>
    <property type="project" value="UniProtKB-SubCell"/>
</dbReference>
<proteinExistence type="inferred from homology"/>
<accession>A0A365UAA5</accession>
<evidence type="ECO:0000256" key="6">
    <source>
        <dbReference type="ARBA" id="ARBA00022989"/>
    </source>
</evidence>
<evidence type="ECO:0000256" key="5">
    <source>
        <dbReference type="ARBA" id="ARBA00022692"/>
    </source>
</evidence>
<dbReference type="PANTHER" id="PTHR35011:SF10">
    <property type="entry name" value="TRAP TRANSPORTER SMALL PERMEASE PROTEIN"/>
    <property type="match status" value="1"/>
</dbReference>
<evidence type="ECO:0000256" key="4">
    <source>
        <dbReference type="ARBA" id="ARBA00022519"/>
    </source>
</evidence>
<evidence type="ECO:0000313" key="11">
    <source>
        <dbReference type="EMBL" id="RBI85962.1"/>
    </source>
</evidence>
<feature type="transmembrane region" description="Helical" evidence="9">
    <location>
        <begin position="12"/>
        <end position="32"/>
    </location>
</feature>
<keyword evidence="2 9" id="KW-0813">Transport</keyword>
<dbReference type="EMBL" id="QNTQ01000006">
    <property type="protein sequence ID" value="RBI85962.1"/>
    <property type="molecule type" value="Genomic_DNA"/>
</dbReference>
<feature type="domain" description="Tripartite ATP-independent periplasmic transporters DctQ component" evidence="10">
    <location>
        <begin position="27"/>
        <end position="158"/>
    </location>
</feature>
<evidence type="ECO:0000256" key="9">
    <source>
        <dbReference type="RuleBase" id="RU369079"/>
    </source>
</evidence>
<reference evidence="11 12" key="1">
    <citation type="submission" date="2018-07" db="EMBL/GenBank/DDBJ databases">
        <title>Rhodosalinus sp. strain E84T genomic sequence and assembly.</title>
        <authorList>
            <person name="Liu Z.-W."/>
            <person name="Lu D.-C."/>
        </authorList>
    </citation>
    <scope>NUCLEOTIDE SEQUENCE [LARGE SCALE GENOMIC DNA]</scope>
    <source>
        <strain evidence="11 12">E84</strain>
    </source>
</reference>
<evidence type="ECO:0000256" key="1">
    <source>
        <dbReference type="ARBA" id="ARBA00004429"/>
    </source>
</evidence>
<dbReference type="Proteomes" id="UP000253370">
    <property type="component" value="Unassembled WGS sequence"/>
</dbReference>
<feature type="transmembrane region" description="Helical" evidence="9">
    <location>
        <begin position="44"/>
        <end position="67"/>
    </location>
</feature>
<keyword evidence="6 9" id="KW-1133">Transmembrane helix</keyword>
<protein>
    <recommendedName>
        <fullName evidence="9">TRAP transporter small permease protein</fullName>
    </recommendedName>
</protein>
<dbReference type="GO" id="GO:0015740">
    <property type="term" value="P:C4-dicarboxylate transport"/>
    <property type="evidence" value="ECO:0007669"/>
    <property type="project" value="TreeGrafter"/>
</dbReference>